<feature type="domain" description="F5/8 type C" evidence="6">
    <location>
        <begin position="629"/>
        <end position="755"/>
    </location>
</feature>
<feature type="coiled-coil region" evidence="4">
    <location>
        <begin position="1199"/>
        <end position="1226"/>
    </location>
</feature>
<comment type="caution">
    <text evidence="8">The sequence shown here is derived from an EMBL/GenBank/DDBJ whole genome shotgun (WGS) entry which is preliminary data.</text>
</comment>
<evidence type="ECO:0000256" key="5">
    <source>
        <dbReference type="SAM" id="SignalP"/>
    </source>
</evidence>
<dbReference type="Gene3D" id="3.20.20.80">
    <property type="entry name" value="Glycosidases"/>
    <property type="match status" value="1"/>
</dbReference>
<gene>
    <name evidence="8" type="ORF">AM1BK_36010</name>
</gene>
<dbReference type="InterPro" id="IPR015882">
    <property type="entry name" value="HEX_bac_N"/>
</dbReference>
<feature type="active site" description="Proton donor" evidence="3">
    <location>
        <position position="307"/>
    </location>
</feature>
<proteinExistence type="inferred from homology"/>
<feature type="domain" description="GH84" evidence="7">
    <location>
        <begin position="190"/>
        <end position="459"/>
    </location>
</feature>
<name>A0ABQ3N548_9BACI</name>
<dbReference type="PROSITE" id="PS52009">
    <property type="entry name" value="GH84"/>
    <property type="match status" value="1"/>
</dbReference>
<dbReference type="PANTHER" id="PTHR13170">
    <property type="entry name" value="O-GLCNACASE"/>
    <property type="match status" value="1"/>
</dbReference>
<dbReference type="Gene3D" id="3.30.379.10">
    <property type="entry name" value="Chitobiase/beta-hexosaminidase domain 2-like"/>
    <property type="match status" value="1"/>
</dbReference>
<reference evidence="8 9" key="1">
    <citation type="journal article" date="2022" name="Int. J. Syst. Evol. Microbiol.">
        <title>Neobacillus kokaensis sp. nov., isolated from soil.</title>
        <authorList>
            <person name="Yuki K."/>
            <person name="Matsubara H."/>
            <person name="Yamaguchi S."/>
        </authorList>
    </citation>
    <scope>NUCLEOTIDE SEQUENCE [LARGE SCALE GENOMIC DNA]</scope>
    <source>
        <strain evidence="8 9">LOB 377</strain>
    </source>
</reference>
<evidence type="ECO:0008006" key="10">
    <source>
        <dbReference type="Google" id="ProtNLM"/>
    </source>
</evidence>
<sequence length="1250" mass="141512">MLKKLIITLIVSLLSLSNFSVWASNAAAATDTQAEANGSKYEVYPLPQSETYDGNKFSITNEVNVVIEKTIDGPTVNFLNQILESKSLEISHSEEVVSNKTNIIIGTKNSKGYVDSYFNENVEYDGTIFNKQDAYVLTIDEKLEGKGTIAILGKDTDAAYYALATLQMIFEQIPEKKIQSVKYEDYSDAKWRGFIEGFYGIPWSHEDRISLMRFGGKLKMNSYIFGPKDDKYHNYEWRKPYPADELAKIKELVDVGHESKTQFVWSIHPGMNTIKWAEYDKELDTLLAKLEQLYNVGVRQFGLFMDDISLDQSLKDTDKHVKLVTDVATWVKEKGDIKSLIYCPPYYNQAWTGEKGKPYLRAFQNVPENVEIMWTGNDVIGSVNTTDMQWVKDLIGRDSYVWLNWPVNGYKKNRLLLGKLDILKPGTHNISGVVSNPLEFAELSKVALFGVADYTWNIDEFNVEKSWQESFKYVAPEVADELKTIAYHMSDPSPNGRNVVAGESENIKAELELFMKQFSNNESTEEVGNQLIAEFSNVLHAIEEFRNKSNNKAMVEEIEPWLNCLKYVVESGKHAITSAMALQKGSKNEAWEELAKATTAMSESKKFSRKLLEGTDLTVEAGTKRLVPFAQQLMNKLDALIYTSINPEAVIPSAISSYKAYPDLNKFVDGDPNTYVYIKDKQVNDDWYGVDLGKSVKINDIQILQGRNDSDYDIFHKGMLEYSQDGENWTSIGEERTGFKVTAKDLDIEARYVRYRLTHAGIPGGKPDLWTAVREFTVNGNKGKAGIYTNVTKLKETNVNAIENSVEIANLTNITLKPSEYVGIKLSTIENVAEIVLESKNADLILESSENGVEWKEVNLGGPYQPAAYLRLMNQKNEEVTFDLTKLAIIINKFTEPKISHNYNKVYQGKVDNVFDGNLETRVWFDGRQDMGRYVQVDMGGIVDIQNVAVVINDGEKDYFKKGDLQLSIDGKSWETVHSFNNPESRELNFPEFEAPYRYKRVQIEGGKQARYVRLYTTETKSGWLALNEILVNEGVERPGVGNNNPALKSDPYGDIGNEAIYSIDQKLSTFFTPLGDPKPGYFSYKISEQTKLSEIIILQSPTGISNADVSVRDLNGWHKLGNLSQSLNTINTSNFEHVLEVKLQWDGNVKPKIYEIIPVKRDVVTINQLDEELQMAYEQGWIKNEGVLNSLLVKVEDIQENQNNKKKAYNGLNSLENQVRDLSGEKIDESYARVLLGIIAQLKKGLYLN</sequence>
<dbReference type="Pfam" id="PF02838">
    <property type="entry name" value="Glyco_hydro_20b"/>
    <property type="match status" value="1"/>
</dbReference>
<dbReference type="PANTHER" id="PTHR13170:SF16">
    <property type="entry name" value="PROTEIN O-GLCNACASE"/>
    <property type="match status" value="1"/>
</dbReference>
<dbReference type="SUPFAM" id="SSF49785">
    <property type="entry name" value="Galactose-binding domain-like"/>
    <property type="match status" value="2"/>
</dbReference>
<evidence type="ECO:0000313" key="9">
    <source>
        <dbReference type="Proteomes" id="UP000637074"/>
    </source>
</evidence>
<evidence type="ECO:0000259" key="7">
    <source>
        <dbReference type="PROSITE" id="PS52009"/>
    </source>
</evidence>
<dbReference type="SUPFAM" id="SSF140657">
    <property type="entry name" value="Hyaluronidase post-catalytic domain-like"/>
    <property type="match status" value="1"/>
</dbReference>
<dbReference type="Pfam" id="PF00754">
    <property type="entry name" value="F5_F8_type_C"/>
    <property type="match status" value="2"/>
</dbReference>
<dbReference type="InterPro" id="IPR049478">
    <property type="entry name" value="BT_4395-like_hel"/>
</dbReference>
<evidence type="ECO:0000256" key="4">
    <source>
        <dbReference type="SAM" id="Coils"/>
    </source>
</evidence>
<feature type="signal peptide" evidence="5">
    <location>
        <begin position="1"/>
        <end position="23"/>
    </location>
</feature>
<dbReference type="Pfam" id="PF07555">
    <property type="entry name" value="NAGidase"/>
    <property type="match status" value="1"/>
</dbReference>
<keyword evidence="9" id="KW-1185">Reference proteome</keyword>
<keyword evidence="4" id="KW-0175">Coiled coil</keyword>
<accession>A0ABQ3N548</accession>
<dbReference type="RefSeq" id="WP_191275178.1">
    <property type="nucleotide sequence ID" value="NZ_BNDS01000018.1"/>
</dbReference>
<dbReference type="PROSITE" id="PS50022">
    <property type="entry name" value="FA58C_3"/>
    <property type="match status" value="2"/>
</dbReference>
<dbReference type="InterPro" id="IPR000421">
    <property type="entry name" value="FA58C"/>
</dbReference>
<dbReference type="InterPro" id="IPR051822">
    <property type="entry name" value="Glycosyl_Hydrolase_84"/>
</dbReference>
<dbReference type="InterPro" id="IPR017853">
    <property type="entry name" value="GH"/>
</dbReference>
<feature type="chain" id="PRO_5045125886" description="Beta-N-acetylhexosaminidase" evidence="5">
    <location>
        <begin position="24"/>
        <end position="1250"/>
    </location>
</feature>
<comment type="similarity">
    <text evidence="3">Belongs to the glycosyl hydrolase 84 family.</text>
</comment>
<organism evidence="8 9">
    <name type="scientific">Neobacillus kokaensis</name>
    <dbReference type="NCBI Taxonomy" id="2759023"/>
    <lineage>
        <taxon>Bacteria</taxon>
        <taxon>Bacillati</taxon>
        <taxon>Bacillota</taxon>
        <taxon>Bacilli</taxon>
        <taxon>Bacillales</taxon>
        <taxon>Bacillaceae</taxon>
        <taxon>Neobacillus</taxon>
    </lineage>
</organism>
<evidence type="ECO:0000313" key="8">
    <source>
        <dbReference type="EMBL" id="GHI00059.1"/>
    </source>
</evidence>
<keyword evidence="1 3" id="KW-0378">Hydrolase</keyword>
<dbReference type="EMBL" id="BNDS01000018">
    <property type="protein sequence ID" value="GHI00059.1"/>
    <property type="molecule type" value="Genomic_DNA"/>
</dbReference>
<dbReference type="Gene3D" id="1.20.58.460">
    <property type="entry name" value="Hyaluronidase post-catalytic domain-like"/>
    <property type="match status" value="1"/>
</dbReference>
<dbReference type="Proteomes" id="UP000637074">
    <property type="component" value="Unassembled WGS sequence"/>
</dbReference>
<dbReference type="Gene3D" id="2.60.120.260">
    <property type="entry name" value="Galactose-binding domain-like"/>
    <property type="match status" value="2"/>
</dbReference>
<keyword evidence="5" id="KW-0732">Signal</keyword>
<dbReference type="Pfam" id="PF21809">
    <property type="entry name" value="Glyco_hydro_84_hel"/>
    <property type="match status" value="1"/>
</dbReference>
<keyword evidence="2 3" id="KW-0326">Glycosidase</keyword>
<evidence type="ECO:0000259" key="6">
    <source>
        <dbReference type="PROSITE" id="PS50022"/>
    </source>
</evidence>
<evidence type="ECO:0000256" key="1">
    <source>
        <dbReference type="ARBA" id="ARBA00022801"/>
    </source>
</evidence>
<protein>
    <recommendedName>
        <fullName evidence="10">Beta-N-acetylhexosaminidase</fullName>
    </recommendedName>
</protein>
<dbReference type="SUPFAM" id="SSF55545">
    <property type="entry name" value="beta-N-acetylhexosaminidase-like domain"/>
    <property type="match status" value="1"/>
</dbReference>
<evidence type="ECO:0000256" key="3">
    <source>
        <dbReference type="PROSITE-ProRule" id="PRU01353"/>
    </source>
</evidence>
<dbReference type="InterPro" id="IPR029018">
    <property type="entry name" value="Hex-like_dom2"/>
</dbReference>
<dbReference type="SUPFAM" id="SSF51445">
    <property type="entry name" value="(Trans)glycosidases"/>
    <property type="match status" value="1"/>
</dbReference>
<dbReference type="InterPro" id="IPR008979">
    <property type="entry name" value="Galactose-bd-like_sf"/>
</dbReference>
<evidence type="ECO:0000256" key="2">
    <source>
        <dbReference type="ARBA" id="ARBA00023295"/>
    </source>
</evidence>
<feature type="domain" description="F5/8 type C" evidence="6">
    <location>
        <begin position="877"/>
        <end position="1034"/>
    </location>
</feature>
<dbReference type="InterPro" id="IPR011496">
    <property type="entry name" value="O-GlcNAcase_cat"/>
</dbReference>